<dbReference type="AlphaFoldDB" id="A0A0R3WE63"/>
<dbReference type="InterPro" id="IPR051409">
    <property type="entry name" value="Atypical_kinase_ADCK"/>
</dbReference>
<evidence type="ECO:0000313" key="10">
    <source>
        <dbReference type="WBParaSite" id="TASK_0000909201-mRNA-1"/>
    </source>
</evidence>
<reference evidence="10" key="1">
    <citation type="submission" date="2016-04" db="UniProtKB">
        <authorList>
            <consortium name="WormBaseParasite"/>
        </authorList>
    </citation>
    <scope>IDENTIFICATION</scope>
</reference>
<keyword evidence="5" id="KW-0067">ATP-binding</keyword>
<gene>
    <name evidence="8" type="ORF">TASK_LOCUS9093</name>
</gene>
<protein>
    <submittedName>
        <fullName evidence="10">ABC1 domain-containing protein</fullName>
    </submittedName>
</protein>
<accession>A0A0R3WE63</accession>
<keyword evidence="9" id="KW-1185">Reference proteome</keyword>
<comment type="pathway">
    <text evidence="1">Cofactor biosynthesis; ubiquinone biosynthesis.</text>
</comment>
<evidence type="ECO:0000259" key="7">
    <source>
        <dbReference type="Pfam" id="PF03109"/>
    </source>
</evidence>
<organism evidence="10">
    <name type="scientific">Taenia asiatica</name>
    <name type="common">Asian tapeworm</name>
    <dbReference type="NCBI Taxonomy" id="60517"/>
    <lineage>
        <taxon>Eukaryota</taxon>
        <taxon>Metazoa</taxon>
        <taxon>Spiralia</taxon>
        <taxon>Lophotrochozoa</taxon>
        <taxon>Platyhelminthes</taxon>
        <taxon>Cestoda</taxon>
        <taxon>Eucestoda</taxon>
        <taxon>Cyclophyllidea</taxon>
        <taxon>Taeniidae</taxon>
        <taxon>Taenia</taxon>
    </lineage>
</organism>
<dbReference type="GO" id="GO:0005524">
    <property type="term" value="F:ATP binding"/>
    <property type="evidence" value="ECO:0007669"/>
    <property type="project" value="UniProtKB-KW"/>
</dbReference>
<dbReference type="STRING" id="60517.A0A0R3WE63"/>
<feature type="domain" description="ABC1 atypical kinase-like" evidence="7">
    <location>
        <begin position="199"/>
        <end position="439"/>
    </location>
</feature>
<comment type="similarity">
    <text evidence="2">Belongs to the protein kinase superfamily. ADCK protein kinase family.</text>
</comment>
<evidence type="ECO:0000256" key="2">
    <source>
        <dbReference type="ARBA" id="ARBA00009670"/>
    </source>
</evidence>
<evidence type="ECO:0000256" key="4">
    <source>
        <dbReference type="ARBA" id="ARBA00022741"/>
    </source>
</evidence>
<feature type="region of interest" description="Disordered" evidence="6">
    <location>
        <begin position="84"/>
        <end position="110"/>
    </location>
</feature>
<dbReference type="InterPro" id="IPR034646">
    <property type="entry name" value="ADCK3_dom"/>
</dbReference>
<dbReference type="GO" id="GO:0006744">
    <property type="term" value="P:ubiquinone biosynthetic process"/>
    <property type="evidence" value="ECO:0007669"/>
    <property type="project" value="TreeGrafter"/>
</dbReference>
<dbReference type="PANTHER" id="PTHR43851:SF3">
    <property type="entry name" value="COENZYME Q8"/>
    <property type="match status" value="1"/>
</dbReference>
<evidence type="ECO:0000256" key="1">
    <source>
        <dbReference type="ARBA" id="ARBA00004749"/>
    </source>
</evidence>
<proteinExistence type="inferred from homology"/>
<evidence type="ECO:0000256" key="6">
    <source>
        <dbReference type="SAM" id="MobiDB-lite"/>
    </source>
</evidence>
<sequence>MVYSVFVSDCVKVLRGALSVLSAARAIQANEVKIFLELVGVCDCVRDFGQLRPTTAYGTEKRNHHHHNNCISITFPDFSNKTRSYSTSIPTSPEAPPRKKALSSSKERRVPSTRIGRAVGFGNLFVGLGLGAATEYAKRSMGASDKNDESNVFLNDTNLERIVDTLCRMRGAALKLGQMLSIQDSSLVSPKVQKIFERVRQSADFMPTSQMYQVVNAELGPNWKEKLASFDEKPFAAASIGQVHLATLPSGRRLAMKIQYPGVGKSIETDVANITMILKRFNFLPRGLFAESAIRTAKRELKWECDYQREASYTEKFARLLVNDPVFLVPQVFHDFSTQKVFTTEYFEGLVLDDCVSLPHQVRNWIGENILRLCLLEVFVFNTMQTDPNWSNFLYNKDLNKIILLDFGASREYPRRFVDDYLQVIVAASKGDKPGILEYSRRLGFLTGYETKVFLDAHVEAVSVLGEAFSSKVPFDFGKQSTTYRINRIIPVMLEHRLTPPPAETYSLHRKMSGCFLLCGKLGAVVDCRKLFLEIADNYVYGLKETPELA</sequence>
<dbReference type="OrthoDB" id="201153at2759"/>
<name>A0A0R3WE63_TAEAS</name>
<dbReference type="Proteomes" id="UP000282613">
    <property type="component" value="Unassembled WGS sequence"/>
</dbReference>
<dbReference type="WBParaSite" id="TASK_0000909201-mRNA-1">
    <property type="protein sequence ID" value="TASK_0000909201-mRNA-1"/>
    <property type="gene ID" value="TASK_0000909201"/>
</dbReference>
<evidence type="ECO:0000313" key="9">
    <source>
        <dbReference type="Proteomes" id="UP000282613"/>
    </source>
</evidence>
<keyword evidence="4" id="KW-0547">Nucleotide-binding</keyword>
<dbReference type="InterPro" id="IPR011009">
    <property type="entry name" value="Kinase-like_dom_sf"/>
</dbReference>
<dbReference type="GO" id="GO:0016740">
    <property type="term" value="F:transferase activity"/>
    <property type="evidence" value="ECO:0007669"/>
    <property type="project" value="UniProtKB-KW"/>
</dbReference>
<reference evidence="8 9" key="2">
    <citation type="submission" date="2018-11" db="EMBL/GenBank/DDBJ databases">
        <authorList>
            <consortium name="Pathogen Informatics"/>
        </authorList>
    </citation>
    <scope>NUCLEOTIDE SEQUENCE [LARGE SCALE GENOMIC DNA]</scope>
</reference>
<dbReference type="PANTHER" id="PTHR43851">
    <property type="match status" value="1"/>
</dbReference>
<dbReference type="EMBL" id="UYRS01018986">
    <property type="protein sequence ID" value="VDK41831.1"/>
    <property type="molecule type" value="Genomic_DNA"/>
</dbReference>
<dbReference type="CDD" id="cd13970">
    <property type="entry name" value="ABC1_ADCK3"/>
    <property type="match status" value="1"/>
</dbReference>
<evidence type="ECO:0000313" key="8">
    <source>
        <dbReference type="EMBL" id="VDK41831.1"/>
    </source>
</evidence>
<evidence type="ECO:0000256" key="5">
    <source>
        <dbReference type="ARBA" id="ARBA00022840"/>
    </source>
</evidence>
<keyword evidence="3" id="KW-0808">Transferase</keyword>
<dbReference type="SUPFAM" id="SSF56112">
    <property type="entry name" value="Protein kinase-like (PK-like)"/>
    <property type="match status" value="1"/>
</dbReference>
<evidence type="ECO:0000256" key="3">
    <source>
        <dbReference type="ARBA" id="ARBA00022679"/>
    </source>
</evidence>
<dbReference type="InterPro" id="IPR004147">
    <property type="entry name" value="ABC1_dom"/>
</dbReference>
<dbReference type="Pfam" id="PF03109">
    <property type="entry name" value="ABC1"/>
    <property type="match status" value="1"/>
</dbReference>